<dbReference type="Proteomes" id="UP000053411">
    <property type="component" value="Unassembled WGS sequence"/>
</dbReference>
<feature type="transmembrane region" description="Helical" evidence="7">
    <location>
        <begin position="68"/>
        <end position="87"/>
    </location>
</feature>
<reference evidence="9 10" key="1">
    <citation type="submission" date="2015-01" db="EMBL/GenBank/DDBJ databases">
        <title>The Genome Sequence of Fonsecaea multimorphosa CBS 102226.</title>
        <authorList>
            <consortium name="The Broad Institute Genomics Platform"/>
            <person name="Cuomo C."/>
            <person name="de Hoog S."/>
            <person name="Gorbushina A."/>
            <person name="Stielow B."/>
            <person name="Teixiera M."/>
            <person name="Abouelleil A."/>
            <person name="Chapman S.B."/>
            <person name="Priest M."/>
            <person name="Young S.K."/>
            <person name="Wortman J."/>
            <person name="Nusbaum C."/>
            <person name="Birren B."/>
        </authorList>
    </citation>
    <scope>NUCLEOTIDE SEQUENCE [LARGE SCALE GENOMIC DNA]</scope>
    <source>
        <strain evidence="9 10">CBS 102226</strain>
    </source>
</reference>
<evidence type="ECO:0000259" key="8">
    <source>
        <dbReference type="PROSITE" id="PS50850"/>
    </source>
</evidence>
<evidence type="ECO:0000256" key="1">
    <source>
        <dbReference type="ARBA" id="ARBA00004141"/>
    </source>
</evidence>
<evidence type="ECO:0000256" key="6">
    <source>
        <dbReference type="ARBA" id="ARBA00023136"/>
    </source>
</evidence>
<feature type="transmembrane region" description="Helical" evidence="7">
    <location>
        <begin position="156"/>
        <end position="177"/>
    </location>
</feature>
<feature type="transmembrane region" description="Helical" evidence="7">
    <location>
        <begin position="334"/>
        <end position="358"/>
    </location>
</feature>
<dbReference type="Pfam" id="PF00083">
    <property type="entry name" value="Sugar_tr"/>
    <property type="match status" value="1"/>
</dbReference>
<keyword evidence="5 7" id="KW-1133">Transmembrane helix</keyword>
<feature type="transmembrane region" description="Helical" evidence="7">
    <location>
        <begin position="99"/>
        <end position="118"/>
    </location>
</feature>
<evidence type="ECO:0000256" key="2">
    <source>
        <dbReference type="ARBA" id="ARBA00010992"/>
    </source>
</evidence>
<dbReference type="PANTHER" id="PTHR48022">
    <property type="entry name" value="PLASTIDIC GLUCOSE TRANSPORTER 4"/>
    <property type="match status" value="1"/>
</dbReference>
<dbReference type="InterPro" id="IPR005828">
    <property type="entry name" value="MFS_sugar_transport-like"/>
</dbReference>
<evidence type="ECO:0000256" key="3">
    <source>
        <dbReference type="ARBA" id="ARBA00022448"/>
    </source>
</evidence>
<dbReference type="AlphaFoldDB" id="A0A0D2KJ37"/>
<dbReference type="GO" id="GO:0016020">
    <property type="term" value="C:membrane"/>
    <property type="evidence" value="ECO:0007669"/>
    <property type="project" value="UniProtKB-SubCell"/>
</dbReference>
<dbReference type="Gene3D" id="1.20.1250.20">
    <property type="entry name" value="MFS general substrate transporter like domains"/>
    <property type="match status" value="1"/>
</dbReference>
<organism evidence="9 10">
    <name type="scientific">Fonsecaea multimorphosa CBS 102226</name>
    <dbReference type="NCBI Taxonomy" id="1442371"/>
    <lineage>
        <taxon>Eukaryota</taxon>
        <taxon>Fungi</taxon>
        <taxon>Dikarya</taxon>
        <taxon>Ascomycota</taxon>
        <taxon>Pezizomycotina</taxon>
        <taxon>Eurotiomycetes</taxon>
        <taxon>Chaetothyriomycetidae</taxon>
        <taxon>Chaetothyriales</taxon>
        <taxon>Herpotrichiellaceae</taxon>
        <taxon>Fonsecaea</taxon>
    </lineage>
</organism>
<feature type="transmembrane region" description="Helical" evidence="7">
    <location>
        <begin position="307"/>
        <end position="327"/>
    </location>
</feature>
<dbReference type="PROSITE" id="PS50850">
    <property type="entry name" value="MFS"/>
    <property type="match status" value="1"/>
</dbReference>
<name>A0A0D2KJ37_9EURO</name>
<keyword evidence="4 7" id="KW-0812">Transmembrane</keyword>
<keyword evidence="6 7" id="KW-0472">Membrane</keyword>
<dbReference type="InterPro" id="IPR020846">
    <property type="entry name" value="MFS_dom"/>
</dbReference>
<feature type="transmembrane region" description="Helical" evidence="7">
    <location>
        <begin position="438"/>
        <end position="459"/>
    </location>
</feature>
<comment type="similarity">
    <text evidence="2">Belongs to the major facilitator superfamily. Sugar transporter (TC 2.A.1.1) family.</text>
</comment>
<keyword evidence="10" id="KW-1185">Reference proteome</keyword>
<dbReference type="InterPro" id="IPR003663">
    <property type="entry name" value="Sugar/inositol_transpt"/>
</dbReference>
<evidence type="ECO:0000313" key="10">
    <source>
        <dbReference type="Proteomes" id="UP000053411"/>
    </source>
</evidence>
<keyword evidence="3" id="KW-0813">Transport</keyword>
<evidence type="ECO:0000256" key="7">
    <source>
        <dbReference type="SAM" id="Phobius"/>
    </source>
</evidence>
<protein>
    <recommendedName>
        <fullName evidence="8">Major facilitator superfamily (MFS) profile domain-containing protein</fullName>
    </recommendedName>
</protein>
<feature type="transmembrane region" description="Helical" evidence="7">
    <location>
        <begin position="411"/>
        <end position="432"/>
    </location>
</feature>
<feature type="transmembrane region" description="Helical" evidence="7">
    <location>
        <begin position="21"/>
        <end position="48"/>
    </location>
</feature>
<dbReference type="OrthoDB" id="6612291at2759"/>
<feature type="transmembrane region" description="Helical" evidence="7">
    <location>
        <begin position="124"/>
        <end position="144"/>
    </location>
</feature>
<dbReference type="GeneID" id="27705922"/>
<evidence type="ECO:0000256" key="5">
    <source>
        <dbReference type="ARBA" id="ARBA00022989"/>
    </source>
</evidence>
<dbReference type="InterPro" id="IPR036259">
    <property type="entry name" value="MFS_trans_sf"/>
</dbReference>
<evidence type="ECO:0000313" key="9">
    <source>
        <dbReference type="EMBL" id="KIY03485.1"/>
    </source>
</evidence>
<dbReference type="InterPro" id="IPR050360">
    <property type="entry name" value="MFS_Sugar_Transporters"/>
</dbReference>
<dbReference type="RefSeq" id="XP_016637607.1">
    <property type="nucleotide sequence ID" value="XM_016770697.1"/>
</dbReference>
<dbReference type="GO" id="GO:0005351">
    <property type="term" value="F:carbohydrate:proton symporter activity"/>
    <property type="evidence" value="ECO:0007669"/>
    <property type="project" value="TreeGrafter"/>
</dbReference>
<dbReference type="PANTHER" id="PTHR48022:SF11">
    <property type="entry name" value="MONOSACCHARIDE TRANSPORTER (HXT8), PUTATIVE (AFU_ORTHOLOGUE AFUA_2G08120)-RELATED"/>
    <property type="match status" value="1"/>
</dbReference>
<sequence>MAATTDTTSVAHHVGGRQFQFYNIIMILAMGFGSISYGYSAGVISQTLGQPSFLKYFDLDTRSDASDIIGLMNSLYQCGGFVGTFCVSSVADRWGRRTGIALPSIINIVSGALLAGSVHVGMFIFFRFLAGLAAYWLVSAVPVLMTEVAPPNVRGVLVNVHGAMIIFGFALSNWVGFGFYHIDEWRAPFAFQCLPSILLLLVIIKVPESPRWLIMQDRSEEALGILQKLHTPAEAQVEFAQIQKQVRTDRGLACSYWAMFTKPTYRKRSFMALFVTVGIQMTGPFVINNYGPTLYRGLGYDTDKQLVYQLGWITVAFGGALASLFAIEMVSRPSIIAGGILGCVACLTVECALVASYATSASDLANPNSGALKAAVSMLFLYVVWFEMTVDGGQFVYLGEIFPTHLRAKGIALGMAGLCATNIVWLQVAPLAFSHIGWKFYLCFVIPGTICGVIIWIFFPETRGVPLESIAAIFGDSAELYDFALEEIQDVEQAEIAIIGKAEEARTSHHFENA</sequence>
<feature type="transmembrane region" description="Helical" evidence="7">
    <location>
        <begin position="189"/>
        <end position="206"/>
    </location>
</feature>
<dbReference type="SUPFAM" id="SSF103473">
    <property type="entry name" value="MFS general substrate transporter"/>
    <property type="match status" value="1"/>
</dbReference>
<feature type="domain" description="Major facilitator superfamily (MFS) profile" evidence="8">
    <location>
        <begin position="26"/>
        <end position="463"/>
    </location>
</feature>
<dbReference type="PRINTS" id="PR00171">
    <property type="entry name" value="SUGRTRNSPORT"/>
</dbReference>
<dbReference type="EMBL" id="KN848062">
    <property type="protein sequence ID" value="KIY03485.1"/>
    <property type="molecule type" value="Genomic_DNA"/>
</dbReference>
<dbReference type="VEuPathDB" id="FungiDB:Z520_00176"/>
<comment type="subcellular location">
    <subcellularLocation>
        <location evidence="1">Membrane</location>
        <topology evidence="1">Multi-pass membrane protein</topology>
    </subcellularLocation>
</comment>
<evidence type="ECO:0000256" key="4">
    <source>
        <dbReference type="ARBA" id="ARBA00022692"/>
    </source>
</evidence>
<feature type="transmembrane region" description="Helical" evidence="7">
    <location>
        <begin position="370"/>
        <end position="390"/>
    </location>
</feature>
<gene>
    <name evidence="9" type="ORF">Z520_00176</name>
</gene>
<proteinExistence type="inferred from homology"/>
<accession>A0A0D2KJ37</accession>
<feature type="transmembrane region" description="Helical" evidence="7">
    <location>
        <begin position="269"/>
        <end position="287"/>
    </location>
</feature>